<keyword evidence="7" id="KW-0067">ATP-binding</keyword>
<dbReference type="InterPro" id="IPR029016">
    <property type="entry name" value="GAF-like_dom_sf"/>
</dbReference>
<dbReference type="InterPro" id="IPR003018">
    <property type="entry name" value="GAF"/>
</dbReference>
<dbReference type="InterPro" id="IPR003661">
    <property type="entry name" value="HisK_dim/P_dom"/>
</dbReference>
<keyword evidence="3" id="KW-0597">Phosphoprotein</keyword>
<dbReference type="Pfam" id="PF00069">
    <property type="entry name" value="Pkinase"/>
    <property type="match status" value="1"/>
</dbReference>
<dbReference type="Pfam" id="PF01590">
    <property type="entry name" value="GAF"/>
    <property type="match status" value="1"/>
</dbReference>
<reference evidence="11 12" key="1">
    <citation type="submission" date="2023-07" db="EMBL/GenBank/DDBJ databases">
        <title>Genomic Encyclopedia of Type Strains, Phase IV (KMG-IV): sequencing the most valuable type-strain genomes for metagenomic binning, comparative biology and taxonomic classification.</title>
        <authorList>
            <person name="Goeker M."/>
        </authorList>
    </citation>
    <scope>NUCLEOTIDE SEQUENCE [LARGE SCALE GENOMIC DNA]</scope>
    <source>
        <strain evidence="11 12">DSM 29005</strain>
    </source>
</reference>
<dbReference type="PANTHER" id="PTHR43642:SF1">
    <property type="entry name" value="HYBRID SIGNAL TRANSDUCTION HISTIDINE KINASE G"/>
    <property type="match status" value="1"/>
</dbReference>
<dbReference type="Pfam" id="PF02518">
    <property type="entry name" value="HATPase_c"/>
    <property type="match status" value="1"/>
</dbReference>
<dbReference type="InterPro" id="IPR041664">
    <property type="entry name" value="AAA_16"/>
</dbReference>
<keyword evidence="5" id="KW-0547">Nucleotide-binding</keyword>
<dbReference type="Gene3D" id="3.30.565.10">
    <property type="entry name" value="Histidine kinase-like ATPase, C-terminal domain"/>
    <property type="match status" value="1"/>
</dbReference>
<dbReference type="SMART" id="SM00387">
    <property type="entry name" value="HATPase_c"/>
    <property type="match status" value="1"/>
</dbReference>
<evidence type="ECO:0000259" key="9">
    <source>
        <dbReference type="PROSITE" id="PS50011"/>
    </source>
</evidence>
<sequence>MKNIAGYVSLELIANYQHSTLYSGFSTKLRKNVLLKVVNTNFANKNVIENIEKEIHTLQGLNIDQILQPLFIDEQGELMILVYEYEPLMSLEQYLESKQGILSIAEFFPIAISISKAYVHLHFQHIIHKNCNPSTILLNPLTNEIRLTEIRLDNISSDYNAQHEMELPYLSPEHTGRMNQNITDQSDLYSIGVVFYQMITGTLPFNENSPIDWFYAHISKKPLSPSNHNANIPSVLSEIIMKLINKAAKQRYNSAFGLHEDLQMCRKQFQDGDGIAVNIGEKDPLILIEASTHLFGRTYELECINEAVEKLIDGETQFILISGESGTGKTTLAEEVKYQTALKESMFIQGKYNLHNKRPYSGIIDAFRMLLKKVLTLHEVELTKWKVKIMEEVGTNLTVMYKILPELQLIIKAEFNEPDVKSSDVQVHFFYAFQKLIKVFSKVDYPLILFLDDLQWADQASLELIEYILSIQDKNFLLIGTYRTEDIEEGHQLLESISDINKKRPINTIHLQPLPMTTIEGWLSNYIVDKRQLGEFTTVVYQISQGNPFFIKQLLLALNENKVLYFEPNKGTWVFNKNRLSIETIQNNVIPFLVYRIKELPMTTQKILKVASCIGIQFDFDTLQAITNEKEEKIVTSLALAIELGLVLSIEDVLRNEDTDASQQMNFRFIHDRIQQVVYSTLTEEQKSEIHMKLGFYLLNQYEDEKDARLYNLVHHLNIAEKLLNNDQKHQLANLNIDAGEYAQSTAAFQAALKYYQTAYGILKGFNEKQSIPFKLLLALGESYYLNSKFDDAESIFNHLLIATTTKSEKLAIYQMKVTMYTQLHRVEEAVEAGLAALKLLKQTFPLKPTKIHVAYEFLLLKMSLIGRKPNDLIRLPPMNSKDHQHILKLMISLNAPTFHANQNLSTLFMLKAMRMTLKYGLTEMSPLAFNNYALILSAGFNDFSQSYQFGKLALSYAEEQGDRGIIGRTHFVFGSFVNHWNTHIRYSVEHLERAQQLSVSAGNVHLAGATSAFIMIAHFIRGTTIPKMKITLKEQSSFIKEIQYPLMDQFMEEMAQWFDYLASENSFQWDFHLVTDDDSGKIIHYTIRLFIAYLFNKKDYAMKVLKELESLVNNRLTLVIAPEYYFIRALWMIKLLREKDYHYYPKYLMKQKIHHDLKKLTKFAKLSSSNYYAKRCIVQAELAALTGDITSAEHLYESAIKSCEENQFIHILAICYELTGKFYEGQGKQKIASFYYSEAYKTYKQWGANRKVASLLDAYGTLLKSYDRIDFIPSVDKSQSFDLHAIYQSTQLISSEMNIEKLVQKILDLAMKNAGATRGLLLTQSGEQFQIVASKHIYGTEQIYDFSSTIVHYVHRTGESIILDNLDTLDMFQDDIYFKHSDVKSICCLPIYYTNKVKAILYLENNQATKVFTKERMDFLSLISTQAAISLENANLYKNLEEKVIERTFELEQANHHLELANKELAASKDTRSKMLSNISHDLRAPLASVRGYMEAILEGFATTEDIRDEFIRKSIDRIDSLQLLINDIFSLGQLESGNLSFTYDYIPIDRFIETTYRHFQYEVANRNLQFEVSIVNIDDEPYPLVEMDIERMNQVMTNILTNALKFTESGGIYLNLEILSEHVLLSIRDTGSGIDKESLPFIFERDYTKSIRPNVKGNGLGLTICREIVKRHQGEIWAESVFGEGTTIFIQLPITFVEEDFF</sequence>
<dbReference type="Gene3D" id="1.25.40.10">
    <property type="entry name" value="Tetratricopeptide repeat domain"/>
    <property type="match status" value="1"/>
</dbReference>
<protein>
    <recommendedName>
        <fullName evidence="2">histidine kinase</fullName>
        <ecNumber evidence="2">2.7.13.3</ecNumber>
    </recommendedName>
</protein>
<evidence type="ECO:0000256" key="1">
    <source>
        <dbReference type="ARBA" id="ARBA00000085"/>
    </source>
</evidence>
<evidence type="ECO:0000313" key="11">
    <source>
        <dbReference type="EMBL" id="MDQ0228956.1"/>
    </source>
</evidence>
<dbReference type="SMART" id="SM00388">
    <property type="entry name" value="HisKA"/>
    <property type="match status" value="1"/>
</dbReference>
<feature type="domain" description="Protein kinase" evidence="9">
    <location>
        <begin position="7"/>
        <end position="262"/>
    </location>
</feature>
<dbReference type="EMBL" id="JAUSUD010000001">
    <property type="protein sequence ID" value="MDQ0228956.1"/>
    <property type="molecule type" value="Genomic_DNA"/>
</dbReference>
<dbReference type="CDD" id="cd00075">
    <property type="entry name" value="HATPase"/>
    <property type="match status" value="1"/>
</dbReference>
<name>A0ABT9Z9L9_9BACI</name>
<dbReference type="PANTHER" id="PTHR43642">
    <property type="entry name" value="HYBRID SIGNAL TRANSDUCTION HISTIDINE KINASE G"/>
    <property type="match status" value="1"/>
</dbReference>
<dbReference type="InterPro" id="IPR005467">
    <property type="entry name" value="His_kinase_dom"/>
</dbReference>
<proteinExistence type="predicted"/>
<evidence type="ECO:0000256" key="7">
    <source>
        <dbReference type="ARBA" id="ARBA00022840"/>
    </source>
</evidence>
<accession>A0ABT9Z9L9</accession>
<evidence type="ECO:0000256" key="5">
    <source>
        <dbReference type="ARBA" id="ARBA00022741"/>
    </source>
</evidence>
<evidence type="ECO:0000256" key="3">
    <source>
        <dbReference type="ARBA" id="ARBA00022553"/>
    </source>
</evidence>
<dbReference type="InterPro" id="IPR011990">
    <property type="entry name" value="TPR-like_helical_dom_sf"/>
</dbReference>
<dbReference type="PROSITE" id="PS00675">
    <property type="entry name" value="SIGMA54_INTERACT_1"/>
    <property type="match status" value="1"/>
</dbReference>
<feature type="domain" description="Histidine kinase" evidence="10">
    <location>
        <begin position="1479"/>
        <end position="1698"/>
    </location>
</feature>
<evidence type="ECO:0000256" key="8">
    <source>
        <dbReference type="ARBA" id="ARBA00023012"/>
    </source>
</evidence>
<dbReference type="SUPFAM" id="SSF52540">
    <property type="entry name" value="P-loop containing nucleoside triphosphate hydrolases"/>
    <property type="match status" value="1"/>
</dbReference>
<dbReference type="Gene3D" id="3.40.50.300">
    <property type="entry name" value="P-loop containing nucleotide triphosphate hydrolases"/>
    <property type="match status" value="1"/>
</dbReference>
<evidence type="ECO:0000256" key="2">
    <source>
        <dbReference type="ARBA" id="ARBA00012438"/>
    </source>
</evidence>
<dbReference type="Gene3D" id="3.30.450.40">
    <property type="match status" value="1"/>
</dbReference>
<dbReference type="InterPro" id="IPR011009">
    <property type="entry name" value="Kinase-like_dom_sf"/>
</dbReference>
<dbReference type="InterPro" id="IPR053159">
    <property type="entry name" value="Hybrid_Histidine_Kinase"/>
</dbReference>
<comment type="catalytic activity">
    <reaction evidence="1">
        <text>ATP + protein L-histidine = ADP + protein N-phospho-L-histidine.</text>
        <dbReference type="EC" id="2.7.13.3"/>
    </reaction>
</comment>
<comment type="caution">
    <text evidence="11">The sequence shown here is derived from an EMBL/GenBank/DDBJ whole genome shotgun (WGS) entry which is preliminary data.</text>
</comment>
<dbReference type="InterPro" id="IPR025662">
    <property type="entry name" value="Sigma_54_int_dom_ATP-bd_1"/>
</dbReference>
<dbReference type="Gene3D" id="1.10.510.10">
    <property type="entry name" value="Transferase(Phosphotransferase) domain 1"/>
    <property type="match status" value="1"/>
</dbReference>
<evidence type="ECO:0000313" key="12">
    <source>
        <dbReference type="Proteomes" id="UP001234495"/>
    </source>
</evidence>
<dbReference type="EC" id="2.7.13.3" evidence="2"/>
<keyword evidence="12" id="KW-1185">Reference proteome</keyword>
<dbReference type="GO" id="GO:0016301">
    <property type="term" value="F:kinase activity"/>
    <property type="evidence" value="ECO:0007669"/>
    <property type="project" value="UniProtKB-KW"/>
</dbReference>
<evidence type="ECO:0000259" key="10">
    <source>
        <dbReference type="PROSITE" id="PS50109"/>
    </source>
</evidence>
<organism evidence="11 12">
    <name type="scientific">Metabacillus malikii</name>
    <dbReference type="NCBI Taxonomy" id="1504265"/>
    <lineage>
        <taxon>Bacteria</taxon>
        <taxon>Bacillati</taxon>
        <taxon>Bacillota</taxon>
        <taxon>Bacilli</taxon>
        <taxon>Bacillales</taxon>
        <taxon>Bacillaceae</taxon>
        <taxon>Metabacillus</taxon>
    </lineage>
</organism>
<dbReference type="InterPro" id="IPR036097">
    <property type="entry name" value="HisK_dim/P_sf"/>
</dbReference>
<dbReference type="PROSITE" id="PS50109">
    <property type="entry name" value="HIS_KIN"/>
    <property type="match status" value="1"/>
</dbReference>
<dbReference type="Gene3D" id="1.10.287.130">
    <property type="match status" value="1"/>
</dbReference>
<dbReference type="InterPro" id="IPR027417">
    <property type="entry name" value="P-loop_NTPase"/>
</dbReference>
<dbReference type="Pfam" id="PF00512">
    <property type="entry name" value="HisKA"/>
    <property type="match status" value="1"/>
</dbReference>
<dbReference type="Proteomes" id="UP001234495">
    <property type="component" value="Unassembled WGS sequence"/>
</dbReference>
<dbReference type="RefSeq" id="WP_307335843.1">
    <property type="nucleotide sequence ID" value="NZ_JAUSUD010000001.1"/>
</dbReference>
<dbReference type="SMART" id="SM00065">
    <property type="entry name" value="GAF"/>
    <property type="match status" value="1"/>
</dbReference>
<dbReference type="SUPFAM" id="SSF55874">
    <property type="entry name" value="ATPase domain of HSP90 chaperone/DNA topoisomerase II/histidine kinase"/>
    <property type="match status" value="1"/>
</dbReference>
<keyword evidence="4" id="KW-0808">Transferase</keyword>
<gene>
    <name evidence="11" type="ORF">J2S19_000206</name>
</gene>
<dbReference type="SUPFAM" id="SSF56112">
    <property type="entry name" value="Protein kinase-like (PK-like)"/>
    <property type="match status" value="1"/>
</dbReference>
<dbReference type="InterPro" id="IPR003594">
    <property type="entry name" value="HATPase_dom"/>
</dbReference>
<dbReference type="CDD" id="cd00082">
    <property type="entry name" value="HisKA"/>
    <property type="match status" value="1"/>
</dbReference>
<dbReference type="InterPro" id="IPR004358">
    <property type="entry name" value="Sig_transdc_His_kin-like_C"/>
</dbReference>
<dbReference type="PROSITE" id="PS50011">
    <property type="entry name" value="PROTEIN_KINASE_DOM"/>
    <property type="match status" value="1"/>
</dbReference>
<evidence type="ECO:0000256" key="4">
    <source>
        <dbReference type="ARBA" id="ARBA00022679"/>
    </source>
</evidence>
<dbReference type="InterPro" id="IPR000719">
    <property type="entry name" value="Prot_kinase_dom"/>
</dbReference>
<dbReference type="SUPFAM" id="SSF55781">
    <property type="entry name" value="GAF domain-like"/>
    <property type="match status" value="1"/>
</dbReference>
<dbReference type="SUPFAM" id="SSF47384">
    <property type="entry name" value="Homodimeric domain of signal transducing histidine kinase"/>
    <property type="match status" value="1"/>
</dbReference>
<evidence type="ECO:0000256" key="6">
    <source>
        <dbReference type="ARBA" id="ARBA00022777"/>
    </source>
</evidence>
<keyword evidence="8" id="KW-0902">Two-component regulatory system</keyword>
<dbReference type="PRINTS" id="PR00344">
    <property type="entry name" value="BCTRLSENSOR"/>
</dbReference>
<keyword evidence="6 11" id="KW-0418">Kinase</keyword>
<dbReference type="Pfam" id="PF13191">
    <property type="entry name" value="AAA_16"/>
    <property type="match status" value="1"/>
</dbReference>
<dbReference type="InterPro" id="IPR036890">
    <property type="entry name" value="HATPase_C_sf"/>
</dbReference>
<dbReference type="SUPFAM" id="SSF48452">
    <property type="entry name" value="TPR-like"/>
    <property type="match status" value="2"/>
</dbReference>